<gene>
    <name evidence="3" type="ORF">EDC54_104213</name>
</gene>
<dbReference type="EMBL" id="SMBY01000004">
    <property type="protein sequence ID" value="TCV06304.1"/>
    <property type="molecule type" value="Genomic_DNA"/>
</dbReference>
<organism evidence="3 4">
    <name type="scientific">Samsonia erythrinae</name>
    <dbReference type="NCBI Taxonomy" id="160434"/>
    <lineage>
        <taxon>Bacteria</taxon>
        <taxon>Pseudomonadati</taxon>
        <taxon>Pseudomonadota</taxon>
        <taxon>Gammaproteobacteria</taxon>
        <taxon>Enterobacterales</taxon>
        <taxon>Pectobacteriaceae</taxon>
        <taxon>Samsonia</taxon>
    </lineage>
</organism>
<accession>A0A4R3VPL9</accession>
<sequence length="139" mass="15279">MKQGRYVLLFSDKRKKSPILIHCLVLSALAATPVVAQSSGIYHPITARELYLGIMEGGLASWVQDPAQRSALSTAMATAYVLGTADSQRDKKWCPNQRVHIQAMTETVLDYLADLPQNRQEEDAATIVSEALGKSYPCQ</sequence>
<keyword evidence="1" id="KW-0732">Signal</keyword>
<reference evidence="3 4" key="1">
    <citation type="submission" date="2019-03" db="EMBL/GenBank/DDBJ databases">
        <title>Genomic Encyclopedia of Type Strains, Phase IV (KMG-IV): sequencing the most valuable type-strain genomes for metagenomic binning, comparative biology and taxonomic classification.</title>
        <authorList>
            <person name="Goeker M."/>
        </authorList>
    </citation>
    <scope>NUCLEOTIDE SEQUENCE [LARGE SCALE GENOMIC DNA]</scope>
    <source>
        <strain evidence="3 4">DSM 16730</strain>
    </source>
</reference>
<evidence type="ECO:0000313" key="3">
    <source>
        <dbReference type="EMBL" id="TCV06304.1"/>
    </source>
</evidence>
<dbReference type="Proteomes" id="UP000295433">
    <property type="component" value="Unassembled WGS sequence"/>
</dbReference>
<feature type="chain" id="PRO_5020838449" description="Rap1a immunity protein domain-containing protein" evidence="1">
    <location>
        <begin position="37"/>
        <end position="139"/>
    </location>
</feature>
<name>A0A4R3VPL9_9GAMM</name>
<dbReference type="AlphaFoldDB" id="A0A4R3VPL9"/>
<proteinExistence type="predicted"/>
<evidence type="ECO:0000256" key="1">
    <source>
        <dbReference type="SAM" id="SignalP"/>
    </source>
</evidence>
<keyword evidence="4" id="KW-1185">Reference proteome</keyword>
<feature type="domain" description="Rap1a immunity protein" evidence="2">
    <location>
        <begin position="65"/>
        <end position="138"/>
    </location>
</feature>
<comment type="caution">
    <text evidence="3">The sequence shown here is derived from an EMBL/GenBank/DDBJ whole genome shotgun (WGS) entry which is preliminary data.</text>
</comment>
<dbReference type="Pfam" id="PF18602">
    <property type="entry name" value="Rap1a"/>
    <property type="match status" value="1"/>
</dbReference>
<evidence type="ECO:0000313" key="4">
    <source>
        <dbReference type="Proteomes" id="UP000295433"/>
    </source>
</evidence>
<evidence type="ECO:0000259" key="2">
    <source>
        <dbReference type="Pfam" id="PF18602"/>
    </source>
</evidence>
<dbReference type="Gene3D" id="1.10.890.40">
    <property type="match status" value="1"/>
</dbReference>
<feature type="signal peptide" evidence="1">
    <location>
        <begin position="1"/>
        <end position="36"/>
    </location>
</feature>
<dbReference type="InterPro" id="IPR041238">
    <property type="entry name" value="Rap1a"/>
</dbReference>
<protein>
    <recommendedName>
        <fullName evidence="2">Rap1a immunity protein domain-containing protein</fullName>
    </recommendedName>
</protein>